<name>A0A975LDK6_9ACTN</name>
<reference evidence="1" key="1">
    <citation type="submission" date="2021-05" db="EMBL/GenBank/DDBJ databases">
        <authorList>
            <person name="Kaiqin L."/>
            <person name="Jian G."/>
        </authorList>
    </citation>
    <scope>NUCLEOTIDE SEQUENCE</scope>
    <source>
        <strain evidence="1">HDS5</strain>
    </source>
</reference>
<evidence type="ECO:0000313" key="1">
    <source>
        <dbReference type="EMBL" id="QVJ03212.1"/>
    </source>
</evidence>
<dbReference type="Proteomes" id="UP000682416">
    <property type="component" value="Chromosome"/>
</dbReference>
<proteinExistence type="predicted"/>
<organism evidence="1 2">
    <name type="scientific">Nocardiopsis eucommiae</name>
    <dbReference type="NCBI Taxonomy" id="2831970"/>
    <lineage>
        <taxon>Bacteria</taxon>
        <taxon>Bacillati</taxon>
        <taxon>Actinomycetota</taxon>
        <taxon>Actinomycetes</taxon>
        <taxon>Streptosporangiales</taxon>
        <taxon>Nocardiopsidaceae</taxon>
        <taxon>Nocardiopsis</taxon>
    </lineage>
</organism>
<dbReference type="AlphaFoldDB" id="A0A975LDK6"/>
<protein>
    <submittedName>
        <fullName evidence="1">Uncharacterized protein</fullName>
    </submittedName>
</protein>
<dbReference type="KEGG" id="nec:KGD82_08545"/>
<evidence type="ECO:0000313" key="2">
    <source>
        <dbReference type="Proteomes" id="UP000682416"/>
    </source>
</evidence>
<gene>
    <name evidence="1" type="ORF">KGD82_08545</name>
</gene>
<dbReference type="EMBL" id="CP074402">
    <property type="protein sequence ID" value="QVJ03212.1"/>
    <property type="molecule type" value="Genomic_DNA"/>
</dbReference>
<keyword evidence="2" id="KW-1185">Reference proteome</keyword>
<accession>A0A975LDK6</accession>
<sequence>MDESRTWDWLVSELTGGTETTVRPCGIGAPVTYRAAARAEVLPGERGIRINCFQGRELEEPMLLHLDPPTLAARLRDLVEDAVTAFGTRRDGGLVEAFALLMLHLQETVDTARHGEVHLVPARGGFDSVREPPVSR</sequence>